<dbReference type="KEGG" id="ohi:H8790_01570"/>
<feature type="transmembrane region" description="Helical" evidence="8">
    <location>
        <begin position="97"/>
        <end position="122"/>
    </location>
</feature>
<feature type="compositionally biased region" description="Acidic residues" evidence="7">
    <location>
        <begin position="459"/>
        <end position="468"/>
    </location>
</feature>
<evidence type="ECO:0000313" key="9">
    <source>
        <dbReference type="EMBL" id="QNL44770.1"/>
    </source>
</evidence>
<evidence type="ECO:0000256" key="1">
    <source>
        <dbReference type="ARBA" id="ARBA00004651"/>
    </source>
</evidence>
<dbReference type="EMBL" id="CP060490">
    <property type="protein sequence ID" value="QNL44770.1"/>
    <property type="molecule type" value="Genomic_DNA"/>
</dbReference>
<feature type="transmembrane region" description="Helical" evidence="8">
    <location>
        <begin position="24"/>
        <end position="46"/>
    </location>
</feature>
<feature type="transmembrane region" description="Helical" evidence="8">
    <location>
        <begin position="322"/>
        <end position="347"/>
    </location>
</feature>
<dbReference type="PANTHER" id="PTHR43549">
    <property type="entry name" value="MULTIDRUG RESISTANCE PROTEIN YPNP-RELATED"/>
    <property type="match status" value="1"/>
</dbReference>
<dbReference type="InterPro" id="IPR002528">
    <property type="entry name" value="MATE_fam"/>
</dbReference>
<dbReference type="Proteomes" id="UP000515960">
    <property type="component" value="Chromosome"/>
</dbReference>
<sequence length="477" mass="52106">MEKEEKVKTYEMDMCTGVVWKKMLVFAFPLVCSNVLQLLFNAADIVVVGRFAGDNSLAAVGSNSSLIHLLTNLFVGLSVGANVLAARSFGSHDDKTLSEIVHTAMLMSIVSGLFLALAGSLGARQVLMWMKTPDEVLGLAALYLRIYFLGMPATMIYNFGSALLRAVGDTKRPLNYLTVAGVVNVVLNLFFVIVMHLDVAGVAIATVVSQCISAFLVMRCLMRESGGIRLDLKLLHIYKNSFLQIIKIGLPAGFQGILFSISNVVIQSSVNTFGEVVMAGNSAANNIENFVYFAMNAFYQASISFTGQNYGAGQYKRIYRILLASQAFVVILGVVFGNLVYLCGTPLLQIYSKSPAVIAAGLDRMKIIARTYALGGMMDVMVGCLRGIGYSIMPMIVSLVGSCLLRLVWISTVFQIPQYHTIETVYISYPITWIITLTAHILCFLWAMHRLERRAAQPDEPDDPEPPEGPEVPAIDS</sequence>
<evidence type="ECO:0000256" key="6">
    <source>
        <dbReference type="ARBA" id="ARBA00023136"/>
    </source>
</evidence>
<evidence type="ECO:0000256" key="8">
    <source>
        <dbReference type="SAM" id="Phobius"/>
    </source>
</evidence>
<dbReference type="PIRSF" id="PIRSF006603">
    <property type="entry name" value="DinF"/>
    <property type="match status" value="1"/>
</dbReference>
<keyword evidence="5 8" id="KW-1133">Transmembrane helix</keyword>
<keyword evidence="10" id="KW-1185">Reference proteome</keyword>
<evidence type="ECO:0000256" key="3">
    <source>
        <dbReference type="ARBA" id="ARBA00022475"/>
    </source>
</evidence>
<feature type="transmembrane region" description="Helical" evidence="8">
    <location>
        <begin position="392"/>
        <end position="414"/>
    </location>
</feature>
<dbReference type="PANTHER" id="PTHR43549:SF3">
    <property type="entry name" value="MULTIDRUG RESISTANCE PROTEIN YPNP-RELATED"/>
    <property type="match status" value="1"/>
</dbReference>
<evidence type="ECO:0000256" key="4">
    <source>
        <dbReference type="ARBA" id="ARBA00022692"/>
    </source>
</evidence>
<dbReference type="RefSeq" id="WP_187333354.1">
    <property type="nucleotide sequence ID" value="NZ_CP060490.1"/>
</dbReference>
<organism evidence="9 10">
    <name type="scientific">Oscillibacter hominis</name>
    <dbReference type="NCBI Taxonomy" id="2763056"/>
    <lineage>
        <taxon>Bacteria</taxon>
        <taxon>Bacillati</taxon>
        <taxon>Bacillota</taxon>
        <taxon>Clostridia</taxon>
        <taxon>Eubacteriales</taxon>
        <taxon>Oscillospiraceae</taxon>
        <taxon>Oscillibacter</taxon>
    </lineage>
</organism>
<reference evidence="9 10" key="1">
    <citation type="submission" date="2020-08" db="EMBL/GenBank/DDBJ databases">
        <authorList>
            <person name="Liu C."/>
            <person name="Sun Q."/>
        </authorList>
    </citation>
    <scope>NUCLEOTIDE SEQUENCE [LARGE SCALE GENOMIC DNA]</scope>
    <source>
        <strain evidence="9 10">NSJ-62</strain>
    </source>
</reference>
<accession>A0A7G9B5D9</accession>
<feature type="transmembrane region" description="Helical" evidence="8">
    <location>
        <begin position="290"/>
        <end position="310"/>
    </location>
</feature>
<dbReference type="GO" id="GO:0005886">
    <property type="term" value="C:plasma membrane"/>
    <property type="evidence" value="ECO:0007669"/>
    <property type="project" value="UniProtKB-SubCell"/>
</dbReference>
<gene>
    <name evidence="9" type="ORF">H8790_01570</name>
</gene>
<feature type="transmembrane region" description="Helical" evidence="8">
    <location>
        <begin position="142"/>
        <end position="164"/>
    </location>
</feature>
<comment type="subcellular location">
    <subcellularLocation>
        <location evidence="1">Cell membrane</location>
        <topology evidence="1">Multi-pass membrane protein</topology>
    </subcellularLocation>
</comment>
<keyword evidence="4 8" id="KW-0812">Transmembrane</keyword>
<dbReference type="GO" id="GO:0042910">
    <property type="term" value="F:xenobiotic transmembrane transporter activity"/>
    <property type="evidence" value="ECO:0007669"/>
    <property type="project" value="InterPro"/>
</dbReference>
<name>A0A7G9B5D9_9FIRM</name>
<evidence type="ECO:0000256" key="2">
    <source>
        <dbReference type="ARBA" id="ARBA00022448"/>
    </source>
</evidence>
<feature type="transmembrane region" description="Helical" evidence="8">
    <location>
        <begin position="200"/>
        <end position="221"/>
    </location>
</feature>
<feature type="region of interest" description="Disordered" evidence="7">
    <location>
        <begin position="456"/>
        <end position="477"/>
    </location>
</feature>
<dbReference type="NCBIfam" id="TIGR00797">
    <property type="entry name" value="matE"/>
    <property type="match status" value="1"/>
</dbReference>
<dbReference type="Pfam" id="PF01554">
    <property type="entry name" value="MatE"/>
    <property type="match status" value="2"/>
</dbReference>
<dbReference type="InterPro" id="IPR052031">
    <property type="entry name" value="Membrane_Transporter-Flippase"/>
</dbReference>
<feature type="transmembrane region" description="Helical" evidence="8">
    <location>
        <begin position="426"/>
        <end position="447"/>
    </location>
</feature>
<evidence type="ECO:0000313" key="10">
    <source>
        <dbReference type="Proteomes" id="UP000515960"/>
    </source>
</evidence>
<evidence type="ECO:0000256" key="7">
    <source>
        <dbReference type="SAM" id="MobiDB-lite"/>
    </source>
</evidence>
<feature type="transmembrane region" description="Helical" evidence="8">
    <location>
        <begin position="66"/>
        <end position="85"/>
    </location>
</feature>
<dbReference type="GO" id="GO:0015297">
    <property type="term" value="F:antiporter activity"/>
    <property type="evidence" value="ECO:0007669"/>
    <property type="project" value="InterPro"/>
</dbReference>
<evidence type="ECO:0000256" key="5">
    <source>
        <dbReference type="ARBA" id="ARBA00022989"/>
    </source>
</evidence>
<keyword evidence="2" id="KW-0813">Transport</keyword>
<dbReference type="CDD" id="cd13138">
    <property type="entry name" value="MATE_yoeA_like"/>
    <property type="match status" value="1"/>
</dbReference>
<dbReference type="AlphaFoldDB" id="A0A7G9B5D9"/>
<dbReference type="InterPro" id="IPR048279">
    <property type="entry name" value="MdtK-like"/>
</dbReference>
<protein>
    <submittedName>
        <fullName evidence="9">MATE family efflux transporter</fullName>
    </submittedName>
</protein>
<keyword evidence="3" id="KW-1003">Cell membrane</keyword>
<keyword evidence="6 8" id="KW-0472">Membrane</keyword>
<feature type="transmembrane region" description="Helical" evidence="8">
    <location>
        <begin position="176"/>
        <end position="194"/>
    </location>
</feature>
<proteinExistence type="predicted"/>